<gene>
    <name evidence="2" type="primary">ymf84</name>
</gene>
<proteinExistence type="predicted"/>
<keyword evidence="1" id="KW-0472">Membrane</keyword>
<dbReference type="AlphaFoldDB" id="D8L7S8"/>
<reference evidence="2" key="1">
    <citation type="journal article" date="2011" name="BMC Genomics">
        <title>The mitochondrial genome sequence of the ciliate Paramecium caudatum reveals a shift in nucleotide composition and codon usage within the genus Paramecium.</title>
        <authorList>
            <person name="Barth D."/>
            <person name="Berendonk T.U."/>
        </authorList>
    </citation>
    <scope>NUCLEOTIDE SEQUENCE</scope>
    <source>
        <strain evidence="2">GB-E</strain>
    </source>
</reference>
<geneLocation type="mitochondrion" evidence="2"/>
<protein>
    <submittedName>
        <fullName evidence="2">Ymf84</fullName>
    </submittedName>
</protein>
<keyword evidence="1" id="KW-1133">Transmembrane helix</keyword>
<evidence type="ECO:0000313" key="2">
    <source>
        <dbReference type="EMBL" id="CAZ66815.1"/>
    </source>
</evidence>
<feature type="transmembrane region" description="Helical" evidence="1">
    <location>
        <begin position="57"/>
        <end position="75"/>
    </location>
</feature>
<name>D8L7S8_PARCA</name>
<dbReference type="RefSeq" id="YP_003734436.1">
    <property type="nucleotide sequence ID" value="NC_014262.1"/>
</dbReference>
<accession>D8L7S8</accession>
<evidence type="ECO:0000256" key="1">
    <source>
        <dbReference type="SAM" id="Phobius"/>
    </source>
</evidence>
<dbReference type="GeneID" id="9384788"/>
<organism evidence="2">
    <name type="scientific">Paramecium caudatum</name>
    <dbReference type="NCBI Taxonomy" id="5885"/>
    <lineage>
        <taxon>Eukaryota</taxon>
        <taxon>Sar</taxon>
        <taxon>Alveolata</taxon>
        <taxon>Ciliophora</taxon>
        <taxon>Intramacronucleata</taxon>
        <taxon>Oligohymenophorea</taxon>
        <taxon>Peniculida</taxon>
        <taxon>Parameciidae</taxon>
        <taxon>Paramecium</taxon>
    </lineage>
</organism>
<sequence length="158" mass="19493">MERDKNCFLHKRYRRLMQKTKKAAFSFAPTFNGMYFLDKFFKKKINLYLKSFFFFKMHMFNNFSSYWGSLGYFFFTNLDFYFLKHFVFFNNTEDLVHIFKSNATEEIEEDLKYLNEFCAIQTVFENKVSLDIYECKIKKKTFNIFLDKIKIKKKMLNY</sequence>
<feature type="transmembrane region" description="Helical" evidence="1">
    <location>
        <begin position="20"/>
        <end position="37"/>
    </location>
</feature>
<dbReference type="EMBL" id="FN424190">
    <property type="protein sequence ID" value="CAZ66815.1"/>
    <property type="molecule type" value="Genomic_DNA"/>
</dbReference>
<keyword evidence="2" id="KW-0496">Mitochondrion</keyword>
<keyword evidence="1" id="KW-0812">Transmembrane</keyword>